<name>A0ABQ8KIG0_9APHY</name>
<evidence type="ECO:0000256" key="1">
    <source>
        <dbReference type="SAM" id="MobiDB-lite"/>
    </source>
</evidence>
<reference evidence="2 3" key="1">
    <citation type="journal article" date="2021" name="Environ. Microbiol.">
        <title>Gene family expansions and transcriptome signatures uncover fungal adaptations to wood decay.</title>
        <authorList>
            <person name="Hage H."/>
            <person name="Miyauchi S."/>
            <person name="Viragh M."/>
            <person name="Drula E."/>
            <person name="Min B."/>
            <person name="Chaduli D."/>
            <person name="Navarro D."/>
            <person name="Favel A."/>
            <person name="Norest M."/>
            <person name="Lesage-Meessen L."/>
            <person name="Balint B."/>
            <person name="Merenyi Z."/>
            <person name="de Eugenio L."/>
            <person name="Morin E."/>
            <person name="Martinez A.T."/>
            <person name="Baldrian P."/>
            <person name="Stursova M."/>
            <person name="Martinez M.J."/>
            <person name="Novotny C."/>
            <person name="Magnuson J.K."/>
            <person name="Spatafora J.W."/>
            <person name="Maurice S."/>
            <person name="Pangilinan J."/>
            <person name="Andreopoulos W."/>
            <person name="LaButti K."/>
            <person name="Hundley H."/>
            <person name="Na H."/>
            <person name="Kuo A."/>
            <person name="Barry K."/>
            <person name="Lipzen A."/>
            <person name="Henrissat B."/>
            <person name="Riley R."/>
            <person name="Ahrendt S."/>
            <person name="Nagy L.G."/>
            <person name="Grigoriev I.V."/>
            <person name="Martin F."/>
            <person name="Rosso M.N."/>
        </authorList>
    </citation>
    <scope>NUCLEOTIDE SEQUENCE [LARGE SCALE GENOMIC DNA]</scope>
    <source>
        <strain evidence="2 3">CIRM-BRFM 1785</strain>
    </source>
</reference>
<dbReference type="Proteomes" id="UP000814176">
    <property type="component" value="Unassembled WGS sequence"/>
</dbReference>
<dbReference type="EMBL" id="JADCUA010000008">
    <property type="protein sequence ID" value="KAH9837781.1"/>
    <property type="molecule type" value="Genomic_DNA"/>
</dbReference>
<dbReference type="RefSeq" id="XP_047779819.1">
    <property type="nucleotide sequence ID" value="XM_047919364.1"/>
</dbReference>
<comment type="caution">
    <text evidence="2">The sequence shown here is derived from an EMBL/GenBank/DDBJ whole genome shotgun (WGS) entry which is preliminary data.</text>
</comment>
<protein>
    <submittedName>
        <fullName evidence="2">Uncharacterized protein</fullName>
    </submittedName>
</protein>
<evidence type="ECO:0000313" key="2">
    <source>
        <dbReference type="EMBL" id="KAH9837781.1"/>
    </source>
</evidence>
<gene>
    <name evidence="2" type="ORF">C8Q71DRAFT_561130</name>
</gene>
<organism evidence="2 3">
    <name type="scientific">Rhodofomes roseus</name>
    <dbReference type="NCBI Taxonomy" id="34475"/>
    <lineage>
        <taxon>Eukaryota</taxon>
        <taxon>Fungi</taxon>
        <taxon>Dikarya</taxon>
        <taxon>Basidiomycota</taxon>
        <taxon>Agaricomycotina</taxon>
        <taxon>Agaricomycetes</taxon>
        <taxon>Polyporales</taxon>
        <taxon>Rhodofomes</taxon>
    </lineage>
</organism>
<sequence>MLAGNLNLPHYAVSPPGPTLKSTFCASLSAKSSNVKCKTHVSINSWPQTGKDIGLSLSSQWTSGLPDVAPKPGPTSEAFLASGSSHPLNSVKDSYSWTLTVDPRTYAPPPSNPVEIHERSSVGTLSIYPSPAPSLSSSSPPTICIPPPLPVTASTAKDKCSAYVQAPTPPPPTRPTRESNTNPENQWTSPLSVGND</sequence>
<keyword evidence="3" id="KW-1185">Reference proteome</keyword>
<evidence type="ECO:0000313" key="3">
    <source>
        <dbReference type="Proteomes" id="UP000814176"/>
    </source>
</evidence>
<accession>A0ABQ8KIG0</accession>
<proteinExistence type="predicted"/>
<feature type="region of interest" description="Disordered" evidence="1">
    <location>
        <begin position="154"/>
        <end position="196"/>
    </location>
</feature>
<feature type="compositionally biased region" description="Polar residues" evidence="1">
    <location>
        <begin position="178"/>
        <end position="196"/>
    </location>
</feature>
<dbReference type="GeneID" id="72000096"/>